<protein>
    <recommendedName>
        <fullName evidence="10">Flagellar protein FliL</fullName>
    </recommendedName>
</protein>
<dbReference type="AlphaFoldDB" id="A0AB39USR4"/>
<evidence type="ECO:0000256" key="9">
    <source>
        <dbReference type="ARBA" id="ARBA00023136"/>
    </source>
</evidence>
<name>A0AB39USR4_9GAMM</name>
<dbReference type="InterPro" id="IPR005503">
    <property type="entry name" value="FliL"/>
</dbReference>
<dbReference type="GO" id="GO:0071978">
    <property type="term" value="P:bacterial-type flagellum-dependent swarming motility"/>
    <property type="evidence" value="ECO:0007669"/>
    <property type="project" value="TreeGrafter"/>
</dbReference>
<keyword evidence="4" id="KW-1003">Cell membrane</keyword>
<dbReference type="EMBL" id="CP154858">
    <property type="protein sequence ID" value="XDT71016.1"/>
    <property type="molecule type" value="Genomic_DNA"/>
</dbReference>
<keyword evidence="5 10" id="KW-0145">Chemotaxis</keyword>
<keyword evidence="11" id="KW-0732">Signal</keyword>
<keyword evidence="12" id="KW-0966">Cell projection</keyword>
<comment type="function">
    <text evidence="1 10">Controls the rotational direction of flagella during chemotaxis.</text>
</comment>
<feature type="signal peptide" evidence="11">
    <location>
        <begin position="1"/>
        <end position="23"/>
    </location>
</feature>
<dbReference type="PANTHER" id="PTHR35091:SF2">
    <property type="entry name" value="FLAGELLAR PROTEIN FLIL"/>
    <property type="match status" value="1"/>
</dbReference>
<dbReference type="GO" id="GO:0006935">
    <property type="term" value="P:chemotaxis"/>
    <property type="evidence" value="ECO:0007669"/>
    <property type="project" value="UniProtKB-KW"/>
</dbReference>
<evidence type="ECO:0000256" key="8">
    <source>
        <dbReference type="ARBA" id="ARBA00022989"/>
    </source>
</evidence>
<keyword evidence="12" id="KW-0969">Cilium</keyword>
<keyword evidence="9 10" id="KW-0472">Membrane</keyword>
<keyword evidence="7 10" id="KW-0283">Flagellar rotation</keyword>
<evidence type="ECO:0000256" key="3">
    <source>
        <dbReference type="ARBA" id="ARBA00008281"/>
    </source>
</evidence>
<proteinExistence type="inferred from homology"/>
<evidence type="ECO:0000256" key="1">
    <source>
        <dbReference type="ARBA" id="ARBA00002254"/>
    </source>
</evidence>
<dbReference type="RefSeq" id="WP_369600057.1">
    <property type="nucleotide sequence ID" value="NZ_CP154858.1"/>
</dbReference>
<accession>A0AB39USR4</accession>
<keyword evidence="12" id="KW-0282">Flagellum</keyword>
<evidence type="ECO:0000256" key="7">
    <source>
        <dbReference type="ARBA" id="ARBA00022779"/>
    </source>
</evidence>
<evidence type="ECO:0000256" key="6">
    <source>
        <dbReference type="ARBA" id="ARBA00022692"/>
    </source>
</evidence>
<comment type="subcellular location">
    <subcellularLocation>
        <location evidence="10">Cell inner membrane</location>
    </subcellularLocation>
    <subcellularLocation>
        <location evidence="2">Cell membrane</location>
        <topology evidence="2">Single-pass membrane protein</topology>
    </subcellularLocation>
</comment>
<dbReference type="Pfam" id="PF03748">
    <property type="entry name" value="FliL"/>
    <property type="match status" value="1"/>
</dbReference>
<keyword evidence="10" id="KW-0997">Cell inner membrane</keyword>
<organism evidence="12">
    <name type="scientific">Thermohahella caldifontis</name>
    <dbReference type="NCBI Taxonomy" id="3142973"/>
    <lineage>
        <taxon>Bacteria</taxon>
        <taxon>Pseudomonadati</taxon>
        <taxon>Pseudomonadota</taxon>
        <taxon>Gammaproteobacteria</taxon>
        <taxon>Oceanospirillales</taxon>
        <taxon>Hahellaceae</taxon>
        <taxon>Thermohahella</taxon>
    </lineage>
</organism>
<evidence type="ECO:0000256" key="11">
    <source>
        <dbReference type="SAM" id="SignalP"/>
    </source>
</evidence>
<dbReference type="GO" id="GO:0005886">
    <property type="term" value="C:plasma membrane"/>
    <property type="evidence" value="ECO:0007669"/>
    <property type="project" value="UniProtKB-SubCell"/>
</dbReference>
<evidence type="ECO:0000313" key="12">
    <source>
        <dbReference type="EMBL" id="XDT71016.1"/>
    </source>
</evidence>
<reference evidence="12" key="1">
    <citation type="submission" date="2024-05" db="EMBL/GenBank/DDBJ databases">
        <title>Genome sequencing of novel strain.</title>
        <authorList>
            <person name="Ganbat D."/>
            <person name="Ganbat S."/>
            <person name="Lee S.-J."/>
        </authorList>
    </citation>
    <scope>NUCLEOTIDE SEQUENCE</scope>
    <source>
        <strain evidence="12">SMD15-11</strain>
    </source>
</reference>
<dbReference type="KEGG" id="tcd:AAIA72_09340"/>
<comment type="similarity">
    <text evidence="3 10">Belongs to the FliL family.</text>
</comment>
<keyword evidence="6" id="KW-0812">Transmembrane</keyword>
<sequence length="135" mass="15034">MTLRIPSFLLALSLMLAAASTRAAEAPDDLLQYIDLKPSFVLNVQSPGGKMRFAKVDASVKVLTRSAAALVEQHMPYIRNIMVMLLTATPADQLRSVEGREAVRKEALKRVQAFFKKEENRPVVDDLLFTSFVVQ</sequence>
<evidence type="ECO:0000256" key="2">
    <source>
        <dbReference type="ARBA" id="ARBA00004162"/>
    </source>
</evidence>
<evidence type="ECO:0000256" key="4">
    <source>
        <dbReference type="ARBA" id="ARBA00022475"/>
    </source>
</evidence>
<keyword evidence="8" id="KW-1133">Transmembrane helix</keyword>
<evidence type="ECO:0000256" key="10">
    <source>
        <dbReference type="RuleBase" id="RU364125"/>
    </source>
</evidence>
<feature type="chain" id="PRO_5044302368" description="Flagellar protein FliL" evidence="11">
    <location>
        <begin position="24"/>
        <end position="135"/>
    </location>
</feature>
<evidence type="ECO:0000256" key="5">
    <source>
        <dbReference type="ARBA" id="ARBA00022500"/>
    </source>
</evidence>
<dbReference type="PANTHER" id="PTHR35091">
    <property type="entry name" value="FLAGELLAR PROTEIN FLIL"/>
    <property type="match status" value="1"/>
</dbReference>
<gene>
    <name evidence="12" type="ORF">AAIA72_09340</name>
</gene>
<dbReference type="GO" id="GO:0009425">
    <property type="term" value="C:bacterial-type flagellum basal body"/>
    <property type="evidence" value="ECO:0007669"/>
    <property type="project" value="InterPro"/>
</dbReference>